<evidence type="ECO:0000313" key="1">
    <source>
        <dbReference type="EMBL" id="HEA15812.1"/>
    </source>
</evidence>
<dbReference type="RefSeq" id="WP_304180346.1">
    <property type="nucleotide sequence ID" value="NZ_DRGM01000054.1"/>
</dbReference>
<comment type="caution">
    <text evidence="1">The sequence shown here is derived from an EMBL/GenBank/DDBJ whole genome shotgun (WGS) entry which is preliminary data.</text>
</comment>
<proteinExistence type="predicted"/>
<protein>
    <submittedName>
        <fullName evidence="1">Winged helix-turn-helix domain-containing protein</fullName>
    </submittedName>
</protein>
<gene>
    <name evidence="1" type="ORF">ENH88_05045</name>
</gene>
<name>A0A7V1CWW4_9GAMM</name>
<dbReference type="Pfam" id="PF13412">
    <property type="entry name" value="HTH_24"/>
    <property type="match status" value="1"/>
</dbReference>
<dbReference type="AlphaFoldDB" id="A0A7V1CWW4"/>
<dbReference type="Proteomes" id="UP000886188">
    <property type="component" value="Unassembled WGS sequence"/>
</dbReference>
<sequence length="56" mass="6355">MAKKLESEDLDDGLKLSNVDKAILGFIKKDRYMTNAELVEKCGKSLSSIERANKYF</sequence>
<dbReference type="EMBL" id="DRGM01000054">
    <property type="protein sequence ID" value="HEA15812.1"/>
    <property type="molecule type" value="Genomic_DNA"/>
</dbReference>
<organism evidence="1">
    <name type="scientific">Pseudoalteromonas prydzensis</name>
    <dbReference type="NCBI Taxonomy" id="182141"/>
    <lineage>
        <taxon>Bacteria</taxon>
        <taxon>Pseudomonadati</taxon>
        <taxon>Pseudomonadota</taxon>
        <taxon>Gammaproteobacteria</taxon>
        <taxon>Alteromonadales</taxon>
        <taxon>Pseudoalteromonadaceae</taxon>
        <taxon>Pseudoalteromonas</taxon>
    </lineage>
</organism>
<accession>A0A7V1CWW4</accession>
<reference evidence="1" key="1">
    <citation type="journal article" date="2020" name="mSystems">
        <title>Genome- and Community-Level Interaction Insights into Carbon Utilization and Element Cycling Functions of Hydrothermarchaeota in Hydrothermal Sediment.</title>
        <authorList>
            <person name="Zhou Z."/>
            <person name="Liu Y."/>
            <person name="Xu W."/>
            <person name="Pan J."/>
            <person name="Luo Z.H."/>
            <person name="Li M."/>
        </authorList>
    </citation>
    <scope>NUCLEOTIDE SEQUENCE [LARGE SCALE GENOMIC DNA]</scope>
    <source>
        <strain evidence="1">HyVt-346</strain>
    </source>
</reference>